<name>A0A4C1WZ45_EUMVA</name>
<reference evidence="1 2" key="1">
    <citation type="journal article" date="2019" name="Commun. Biol.">
        <title>The bagworm genome reveals a unique fibroin gene that provides high tensile strength.</title>
        <authorList>
            <person name="Kono N."/>
            <person name="Nakamura H."/>
            <person name="Ohtoshi R."/>
            <person name="Tomita M."/>
            <person name="Numata K."/>
            <person name="Arakawa K."/>
        </authorList>
    </citation>
    <scope>NUCLEOTIDE SEQUENCE [LARGE SCALE GENOMIC DNA]</scope>
</reference>
<keyword evidence="2" id="KW-1185">Reference proteome</keyword>
<protein>
    <submittedName>
        <fullName evidence="1">Uncharacterized protein</fullName>
    </submittedName>
</protein>
<dbReference type="Proteomes" id="UP000299102">
    <property type="component" value="Unassembled WGS sequence"/>
</dbReference>
<comment type="caution">
    <text evidence="1">The sequence shown here is derived from an EMBL/GenBank/DDBJ whole genome shotgun (WGS) entry which is preliminary data.</text>
</comment>
<evidence type="ECO:0000313" key="2">
    <source>
        <dbReference type="Proteomes" id="UP000299102"/>
    </source>
</evidence>
<dbReference type="AlphaFoldDB" id="A0A4C1WZ45"/>
<proteinExistence type="predicted"/>
<gene>
    <name evidence="1" type="ORF">EVAR_43080_1</name>
</gene>
<evidence type="ECO:0000313" key="1">
    <source>
        <dbReference type="EMBL" id="GBP55325.1"/>
    </source>
</evidence>
<organism evidence="1 2">
    <name type="scientific">Eumeta variegata</name>
    <name type="common">Bagworm moth</name>
    <name type="synonym">Eumeta japonica</name>
    <dbReference type="NCBI Taxonomy" id="151549"/>
    <lineage>
        <taxon>Eukaryota</taxon>
        <taxon>Metazoa</taxon>
        <taxon>Ecdysozoa</taxon>
        <taxon>Arthropoda</taxon>
        <taxon>Hexapoda</taxon>
        <taxon>Insecta</taxon>
        <taxon>Pterygota</taxon>
        <taxon>Neoptera</taxon>
        <taxon>Endopterygota</taxon>
        <taxon>Lepidoptera</taxon>
        <taxon>Glossata</taxon>
        <taxon>Ditrysia</taxon>
        <taxon>Tineoidea</taxon>
        <taxon>Psychidae</taxon>
        <taxon>Oiketicinae</taxon>
        <taxon>Eumeta</taxon>
    </lineage>
</organism>
<sequence>MESIAWPTIGREVHPRSKFAVERTLPRSRSTSCFYSCRPAVIKGSVAPENVTSTLSQLVRLRIGEVSHAAEHQHRQVDPDAEISYLPYSLLRN</sequence>
<accession>A0A4C1WZ45</accession>
<dbReference type="EMBL" id="BGZK01000665">
    <property type="protein sequence ID" value="GBP55325.1"/>
    <property type="molecule type" value="Genomic_DNA"/>
</dbReference>